<sequence>MNSTSALITSATSMLPPEDRDGDNGPHPPWDAAHAVDARRGPGHGIETRVKICETAPQHGAAAQQDQDTVMTASPRRTFGTRLAATLLGLCALLAQPLAARAATVAEEARAALPEATRAAGVLKVATSLQWPPFAYQAEGGGADGIDIRLVKLLAEKLGLRAEFEDIKFPAIIPGVVNGRYDIGVNQIGRTAERLKVVNLLPYFNSGYGLLTRQGVTGVDIDNLCGRTLVLTQGSAQVGLAEKLSADCVQAGQPKIAFLFFPDSAATYLALSNGRGDGFLTARAVGIYIAKGNPKLQMTGGTLPDMVTTSGIVVAKNNAALETALRLALESAVADGSYAALLAGFGVPDGALTVEQIRNPAPL</sequence>
<dbReference type="PANTHER" id="PTHR35936">
    <property type="entry name" value="MEMBRANE-BOUND LYTIC MUREIN TRANSGLYCOSYLASE F"/>
    <property type="match status" value="1"/>
</dbReference>
<dbReference type="EMBL" id="RFLX01000001">
    <property type="protein sequence ID" value="RMI27076.1"/>
    <property type="molecule type" value="Genomic_DNA"/>
</dbReference>
<evidence type="ECO:0000313" key="5">
    <source>
        <dbReference type="EMBL" id="RMI27076.1"/>
    </source>
</evidence>
<dbReference type="AlphaFoldDB" id="A0A3A9JIT6"/>
<keyword evidence="6" id="KW-1185">Reference proteome</keyword>
<dbReference type="Gene3D" id="3.40.190.10">
    <property type="entry name" value="Periplasmic binding protein-like II"/>
    <property type="match status" value="2"/>
</dbReference>
<dbReference type="InParanoid" id="A0A3A9JIT6"/>
<dbReference type="EMBL" id="RAQU01000078">
    <property type="protein sequence ID" value="RKK03604.1"/>
    <property type="molecule type" value="Genomic_DNA"/>
</dbReference>
<feature type="domain" description="Solute-binding protein family 3/N-terminal" evidence="3">
    <location>
        <begin position="122"/>
        <end position="349"/>
    </location>
</feature>
<accession>A0A3A9JIT6</accession>
<comment type="caution">
    <text evidence="4">The sequence shown here is derived from an EMBL/GenBank/DDBJ whole genome shotgun (WGS) entry which is preliminary data.</text>
</comment>
<feature type="region of interest" description="Disordered" evidence="2">
    <location>
        <begin position="1"/>
        <end position="43"/>
    </location>
</feature>
<evidence type="ECO:0000259" key="3">
    <source>
        <dbReference type="SMART" id="SM00062"/>
    </source>
</evidence>
<organism evidence="4 7">
    <name type="scientific">Teichococcus wenyumeiae</name>
    <dbReference type="NCBI Taxonomy" id="2478470"/>
    <lineage>
        <taxon>Bacteria</taxon>
        <taxon>Pseudomonadati</taxon>
        <taxon>Pseudomonadota</taxon>
        <taxon>Alphaproteobacteria</taxon>
        <taxon>Acetobacterales</taxon>
        <taxon>Roseomonadaceae</taxon>
        <taxon>Roseomonas</taxon>
    </lineage>
</organism>
<gene>
    <name evidence="4" type="ORF">D6Z83_13730</name>
    <name evidence="5" type="ORF">EBE87_01490</name>
</gene>
<evidence type="ECO:0000313" key="6">
    <source>
        <dbReference type="Proteomes" id="UP000274097"/>
    </source>
</evidence>
<feature type="compositionally biased region" description="Basic and acidic residues" evidence="2">
    <location>
        <begin position="34"/>
        <end position="43"/>
    </location>
</feature>
<evidence type="ECO:0000313" key="7">
    <source>
        <dbReference type="Proteomes" id="UP000278036"/>
    </source>
</evidence>
<dbReference type="InterPro" id="IPR001638">
    <property type="entry name" value="Solute-binding_3/MltF_N"/>
</dbReference>
<evidence type="ECO:0000256" key="1">
    <source>
        <dbReference type="ARBA" id="ARBA00022729"/>
    </source>
</evidence>
<evidence type="ECO:0000256" key="2">
    <source>
        <dbReference type="SAM" id="MobiDB-lite"/>
    </source>
</evidence>
<protein>
    <recommendedName>
        <fullName evidence="3">Solute-binding protein family 3/N-terminal domain-containing protein</fullName>
    </recommendedName>
</protein>
<evidence type="ECO:0000313" key="4">
    <source>
        <dbReference type="EMBL" id="RKK03604.1"/>
    </source>
</evidence>
<name>A0A3A9JIT6_9PROT</name>
<dbReference type="Proteomes" id="UP000274097">
    <property type="component" value="Unassembled WGS sequence"/>
</dbReference>
<dbReference type="SMART" id="SM00062">
    <property type="entry name" value="PBPb"/>
    <property type="match status" value="1"/>
</dbReference>
<keyword evidence="1" id="KW-0732">Signal</keyword>
<proteinExistence type="predicted"/>
<feature type="compositionally biased region" description="Polar residues" evidence="2">
    <location>
        <begin position="1"/>
        <end position="13"/>
    </location>
</feature>
<reference evidence="4 7" key="1">
    <citation type="submission" date="2018-09" db="EMBL/GenBank/DDBJ databases">
        <title>Roseomonas sp. nov., isolated from feces of Tibetan antelopes in the Qinghai-Tibet plateau, China.</title>
        <authorList>
            <person name="Tian Z."/>
        </authorList>
    </citation>
    <scope>NUCLEOTIDE SEQUENCE [LARGE SCALE GENOMIC DNA]</scope>
    <source>
        <strain evidence="5 6">Z23</strain>
        <strain evidence="4 7">Z24</strain>
    </source>
</reference>
<dbReference type="Pfam" id="PF00497">
    <property type="entry name" value="SBP_bac_3"/>
    <property type="match status" value="1"/>
</dbReference>
<dbReference type="SUPFAM" id="SSF53850">
    <property type="entry name" value="Periplasmic binding protein-like II"/>
    <property type="match status" value="1"/>
</dbReference>
<dbReference type="PANTHER" id="PTHR35936:SF17">
    <property type="entry name" value="ARGININE-BINDING EXTRACELLULAR PROTEIN ARTP"/>
    <property type="match status" value="1"/>
</dbReference>
<dbReference type="Proteomes" id="UP000278036">
    <property type="component" value="Unassembled WGS sequence"/>
</dbReference>